<gene>
    <name evidence="3" type="ORF">KN815_13910</name>
</gene>
<feature type="region of interest" description="Disordered" evidence="1">
    <location>
        <begin position="111"/>
        <end position="145"/>
    </location>
</feature>
<reference evidence="3 4" key="1">
    <citation type="submission" date="2021-06" db="EMBL/GenBank/DDBJ databases">
        <authorList>
            <person name="Pan X."/>
        </authorList>
    </citation>
    <scope>NUCLEOTIDE SEQUENCE [LARGE SCALE GENOMIC DNA]</scope>
    <source>
        <strain evidence="3 4">4503</strain>
    </source>
</reference>
<name>A0ABS6CE41_9ACTN</name>
<dbReference type="Proteomes" id="UP000720508">
    <property type="component" value="Unassembled WGS sequence"/>
</dbReference>
<evidence type="ECO:0000259" key="2">
    <source>
        <dbReference type="Pfam" id="PF00171"/>
    </source>
</evidence>
<feature type="domain" description="Aldehyde dehydrogenase" evidence="2">
    <location>
        <begin position="6"/>
        <end position="94"/>
    </location>
</feature>
<dbReference type="RefSeq" id="WP_216342203.1">
    <property type="nucleotide sequence ID" value="NZ_JAHLEM010000125.1"/>
</dbReference>
<organism evidence="3 4">
    <name type="scientific">Streptomyces niphimycinicus</name>
    <dbReference type="NCBI Taxonomy" id="2842201"/>
    <lineage>
        <taxon>Bacteria</taxon>
        <taxon>Bacillati</taxon>
        <taxon>Actinomycetota</taxon>
        <taxon>Actinomycetes</taxon>
        <taxon>Kitasatosporales</taxon>
        <taxon>Streptomycetaceae</taxon>
        <taxon>Streptomyces</taxon>
    </lineage>
</organism>
<feature type="compositionally biased region" description="Basic residues" evidence="1">
    <location>
        <begin position="134"/>
        <end position="145"/>
    </location>
</feature>
<protein>
    <submittedName>
        <fullName evidence="3">Aldehyde dehydrogenase family protein</fullName>
    </submittedName>
</protein>
<dbReference type="PANTHER" id="PTHR11699">
    <property type="entry name" value="ALDEHYDE DEHYDROGENASE-RELATED"/>
    <property type="match status" value="1"/>
</dbReference>
<proteinExistence type="predicted"/>
<evidence type="ECO:0000256" key="1">
    <source>
        <dbReference type="SAM" id="MobiDB-lite"/>
    </source>
</evidence>
<dbReference type="EMBL" id="JAHLEM010000125">
    <property type="protein sequence ID" value="MBU3865126.1"/>
    <property type="molecule type" value="Genomic_DNA"/>
</dbReference>
<dbReference type="Pfam" id="PF00171">
    <property type="entry name" value="Aldedh"/>
    <property type="match status" value="1"/>
</dbReference>
<accession>A0ABS6CE41</accession>
<sequence>MAGAAVVGDGLDPATEYGPLVSRAQRDRVAGMVDEAVRAGAHVLAGGRVLDRPGHFYPPTVATDLPSRSRLEEEQFGPVVRVIAYDDPREAIDRTRGSTCTTSRFVKQIGRCHEGHHSGRRRRDGGRRSDRSQCFRRRSYPARHP</sequence>
<keyword evidence="4" id="KW-1185">Reference proteome</keyword>
<comment type="caution">
    <text evidence="3">The sequence shown here is derived from an EMBL/GenBank/DDBJ whole genome shotgun (WGS) entry which is preliminary data.</text>
</comment>
<evidence type="ECO:0000313" key="4">
    <source>
        <dbReference type="Proteomes" id="UP000720508"/>
    </source>
</evidence>
<dbReference type="InterPro" id="IPR015590">
    <property type="entry name" value="Aldehyde_DH_dom"/>
</dbReference>
<evidence type="ECO:0000313" key="3">
    <source>
        <dbReference type="EMBL" id="MBU3865126.1"/>
    </source>
</evidence>